<name>A0A512DSI8_9PROT</name>
<dbReference type="Proteomes" id="UP000321523">
    <property type="component" value="Unassembled WGS sequence"/>
</dbReference>
<accession>A0A512DSI8</accession>
<gene>
    <name evidence="1" type="ORF">SAE02_35990</name>
</gene>
<protein>
    <submittedName>
        <fullName evidence="1">Uncharacterized protein</fullName>
    </submittedName>
</protein>
<sequence length="203" mass="23398">METISEIKDASKPYVINFNGFLACLMYSEAHTDFRSAILNNWNSLHEFSGKYVLLLTADVPKVKERKPRRRSMIKGNSIGYLTTFAGFSPHQTDSFNSEAREYFGVRRADMPCIVFFDDLDEPSTLSYSFRNSNDLIGDFFNIFDDCESAWSLPAAADLKNLPDYRRRKMIELESLLNRRRFLRLASRLTKNPSFSGILKIFG</sequence>
<dbReference type="EMBL" id="BJYZ01000016">
    <property type="protein sequence ID" value="GEO39451.1"/>
    <property type="molecule type" value="Genomic_DNA"/>
</dbReference>
<proteinExistence type="predicted"/>
<evidence type="ECO:0000313" key="1">
    <source>
        <dbReference type="EMBL" id="GEO39451.1"/>
    </source>
</evidence>
<evidence type="ECO:0000313" key="2">
    <source>
        <dbReference type="Proteomes" id="UP000321523"/>
    </source>
</evidence>
<dbReference type="AlphaFoldDB" id="A0A512DSI8"/>
<keyword evidence="2" id="KW-1185">Reference proteome</keyword>
<dbReference type="RefSeq" id="WP_147040603.1">
    <property type="nucleotide sequence ID" value="NZ_BJYZ01000016.1"/>
</dbReference>
<comment type="caution">
    <text evidence="1">The sequence shown here is derived from an EMBL/GenBank/DDBJ whole genome shotgun (WGS) entry which is preliminary data.</text>
</comment>
<reference evidence="1 2" key="1">
    <citation type="submission" date="2019-07" db="EMBL/GenBank/DDBJ databases">
        <title>Whole genome shotgun sequence of Skermanella aerolata NBRC 106429.</title>
        <authorList>
            <person name="Hosoyama A."/>
            <person name="Uohara A."/>
            <person name="Ohji S."/>
            <person name="Ichikawa N."/>
        </authorList>
    </citation>
    <scope>NUCLEOTIDE SEQUENCE [LARGE SCALE GENOMIC DNA]</scope>
    <source>
        <strain evidence="1 2">NBRC 106429</strain>
    </source>
</reference>
<organism evidence="1 2">
    <name type="scientific">Skermanella aerolata</name>
    <dbReference type="NCBI Taxonomy" id="393310"/>
    <lineage>
        <taxon>Bacteria</taxon>
        <taxon>Pseudomonadati</taxon>
        <taxon>Pseudomonadota</taxon>
        <taxon>Alphaproteobacteria</taxon>
        <taxon>Rhodospirillales</taxon>
        <taxon>Azospirillaceae</taxon>
        <taxon>Skermanella</taxon>
    </lineage>
</organism>